<keyword evidence="3" id="KW-1015">Disulfide bond</keyword>
<reference evidence="5" key="2">
    <citation type="submission" date="2025-09" db="UniProtKB">
        <authorList>
            <consortium name="Ensembl"/>
        </authorList>
    </citation>
    <scope>IDENTIFICATION</scope>
</reference>
<dbReference type="SMART" id="SM00104">
    <property type="entry name" value="ANATO"/>
    <property type="match status" value="1"/>
</dbReference>
<dbReference type="InterPro" id="IPR001840">
    <property type="entry name" value="Anaphylatoxn_comp_syst_dom"/>
</dbReference>
<protein>
    <recommendedName>
        <fullName evidence="4">Anaphylatoxin-like domain-containing protein</fullName>
    </recommendedName>
</protein>
<dbReference type="Ensembl" id="ENSPCET00000018649.1">
    <property type="protein sequence ID" value="ENSPCEP00000018033.1"/>
    <property type="gene ID" value="ENSPCEG00000014104.1"/>
</dbReference>
<evidence type="ECO:0000256" key="1">
    <source>
        <dbReference type="ARBA" id="ARBA00004613"/>
    </source>
</evidence>
<sequence>MRRRRSLQTLQKKQNKVDQYPTALERRCCEAGILENPMGHSCEQRTSRVRLGPPCVAAFLDCCRYAQRHKPGSLGLCPTAGSGHLAEAGPS</sequence>
<dbReference type="AlphaFoldDB" id="A0A8C8SD65"/>
<comment type="subcellular location">
    <subcellularLocation>
        <location evidence="1">Secreted</location>
    </subcellularLocation>
</comment>
<proteinExistence type="predicted"/>
<evidence type="ECO:0000259" key="4">
    <source>
        <dbReference type="PROSITE" id="PS01178"/>
    </source>
</evidence>
<dbReference type="PRINTS" id="PR00004">
    <property type="entry name" value="ANAPHYLATOXN"/>
</dbReference>
<accession>A0A8C8SD65</accession>
<dbReference type="GO" id="GO:0006954">
    <property type="term" value="P:inflammatory response"/>
    <property type="evidence" value="ECO:0007669"/>
    <property type="project" value="InterPro"/>
</dbReference>
<evidence type="ECO:0000256" key="3">
    <source>
        <dbReference type="ARBA" id="ARBA00023157"/>
    </source>
</evidence>
<evidence type="ECO:0000313" key="6">
    <source>
        <dbReference type="Proteomes" id="UP000694393"/>
    </source>
</evidence>
<dbReference type="SUPFAM" id="SSF47686">
    <property type="entry name" value="Anaphylotoxins (complement system)"/>
    <property type="match status" value="1"/>
</dbReference>
<dbReference type="Gene3D" id="1.20.91.20">
    <property type="entry name" value="Anaphylotoxins (complement system)"/>
    <property type="match status" value="1"/>
</dbReference>
<dbReference type="InterPro" id="IPR018081">
    <property type="entry name" value="Anaphylatoxin_comp_syst"/>
</dbReference>
<organism evidence="5 6">
    <name type="scientific">Pelusios castaneus</name>
    <name type="common">West African mud turtle</name>
    <dbReference type="NCBI Taxonomy" id="367368"/>
    <lineage>
        <taxon>Eukaryota</taxon>
        <taxon>Metazoa</taxon>
        <taxon>Chordata</taxon>
        <taxon>Craniata</taxon>
        <taxon>Vertebrata</taxon>
        <taxon>Euteleostomi</taxon>
        <taxon>Archelosauria</taxon>
        <taxon>Testudinata</taxon>
        <taxon>Testudines</taxon>
        <taxon>Pleurodira</taxon>
        <taxon>Pelomedusidae</taxon>
        <taxon>Pelusios</taxon>
    </lineage>
</organism>
<keyword evidence="2" id="KW-0964">Secreted</keyword>
<evidence type="ECO:0000313" key="5">
    <source>
        <dbReference type="Ensembl" id="ENSPCEP00000018033.1"/>
    </source>
</evidence>
<dbReference type="CDD" id="cd00017">
    <property type="entry name" value="ANATO"/>
    <property type="match status" value="1"/>
</dbReference>
<feature type="domain" description="Anaphylatoxin-like" evidence="4">
    <location>
        <begin position="28"/>
        <end position="63"/>
    </location>
</feature>
<dbReference type="Proteomes" id="UP000694393">
    <property type="component" value="Unplaced"/>
</dbReference>
<keyword evidence="6" id="KW-1185">Reference proteome</keyword>
<dbReference type="GO" id="GO:0006956">
    <property type="term" value="P:complement activation"/>
    <property type="evidence" value="ECO:0007669"/>
    <property type="project" value="InterPro"/>
</dbReference>
<dbReference type="InterPro" id="IPR000020">
    <property type="entry name" value="Anaphylatoxin/fibulin"/>
</dbReference>
<dbReference type="Pfam" id="PF01821">
    <property type="entry name" value="ANATO"/>
    <property type="match status" value="1"/>
</dbReference>
<dbReference type="PROSITE" id="PS01178">
    <property type="entry name" value="ANAPHYLATOXIN_2"/>
    <property type="match status" value="1"/>
</dbReference>
<dbReference type="GO" id="GO:0005576">
    <property type="term" value="C:extracellular region"/>
    <property type="evidence" value="ECO:0007669"/>
    <property type="project" value="UniProtKB-SubCell"/>
</dbReference>
<reference evidence="5" key="1">
    <citation type="submission" date="2025-08" db="UniProtKB">
        <authorList>
            <consortium name="Ensembl"/>
        </authorList>
    </citation>
    <scope>IDENTIFICATION</scope>
</reference>
<evidence type="ECO:0000256" key="2">
    <source>
        <dbReference type="ARBA" id="ARBA00022525"/>
    </source>
</evidence>
<name>A0A8C8SD65_9SAUR</name>
<dbReference type="PROSITE" id="PS01177">
    <property type="entry name" value="ANAPHYLATOXIN_1"/>
    <property type="match status" value="1"/>
</dbReference>